<organism evidence="4">
    <name type="scientific">Gibberella zeae</name>
    <name type="common">Wheat head blight fungus</name>
    <name type="synonym">Fusarium graminearum</name>
    <dbReference type="NCBI Taxonomy" id="5518"/>
    <lineage>
        <taxon>Eukaryota</taxon>
        <taxon>Fungi</taxon>
        <taxon>Dikarya</taxon>
        <taxon>Ascomycota</taxon>
        <taxon>Pezizomycotina</taxon>
        <taxon>Sordariomycetes</taxon>
        <taxon>Hypocreomycetidae</taxon>
        <taxon>Hypocreales</taxon>
        <taxon>Nectriaceae</taxon>
        <taxon>Fusarium</taxon>
    </lineage>
</organism>
<name>A0A4E9D1Q9_GIBZA</name>
<feature type="domain" description="NmrA-like" evidence="3">
    <location>
        <begin position="4"/>
        <end position="306"/>
    </location>
</feature>
<dbReference type="PANTHER" id="PTHR42748">
    <property type="entry name" value="NITROGEN METABOLITE REPRESSION PROTEIN NMRA FAMILY MEMBER"/>
    <property type="match status" value="1"/>
</dbReference>
<protein>
    <recommendedName>
        <fullName evidence="3">NmrA-like domain-containing protein</fullName>
    </recommendedName>
</protein>
<keyword evidence="2" id="KW-0521">NADP</keyword>
<evidence type="ECO:0000313" key="4">
    <source>
        <dbReference type="EMBL" id="VIO52506.1"/>
    </source>
</evidence>
<dbReference type="SUPFAM" id="SSF51735">
    <property type="entry name" value="NAD(P)-binding Rossmann-fold domains"/>
    <property type="match status" value="1"/>
</dbReference>
<dbReference type="EMBL" id="CAAKMV010000033">
    <property type="protein sequence ID" value="VIO52506.1"/>
    <property type="molecule type" value="Genomic_DNA"/>
</dbReference>
<evidence type="ECO:0000259" key="3">
    <source>
        <dbReference type="Pfam" id="PF05368"/>
    </source>
</evidence>
<reference evidence="4" key="1">
    <citation type="submission" date="2019-04" db="EMBL/GenBank/DDBJ databases">
        <authorList>
            <person name="Melise S."/>
            <person name="Noan J."/>
            <person name="Okalmin O."/>
        </authorList>
    </citation>
    <scope>NUCLEOTIDE SEQUENCE</scope>
    <source>
        <strain evidence="4">FN9</strain>
    </source>
</reference>
<comment type="similarity">
    <text evidence="1">Belongs to the NmrA-type oxidoreductase family.</text>
</comment>
<dbReference type="InterPro" id="IPR008030">
    <property type="entry name" value="NmrA-like"/>
</dbReference>
<evidence type="ECO:0000256" key="1">
    <source>
        <dbReference type="ARBA" id="ARBA00006328"/>
    </source>
</evidence>
<gene>
    <name evidence="4" type="ORF">FUG_LOCUS34959</name>
</gene>
<dbReference type="InterPro" id="IPR051164">
    <property type="entry name" value="NmrA-like_oxidored"/>
</dbReference>
<dbReference type="Gene3D" id="3.90.25.10">
    <property type="entry name" value="UDP-galactose 4-epimerase, domain 1"/>
    <property type="match status" value="1"/>
</dbReference>
<dbReference type="CDD" id="cd05251">
    <property type="entry name" value="NmrA_like_SDR_a"/>
    <property type="match status" value="1"/>
</dbReference>
<dbReference type="InterPro" id="IPR036291">
    <property type="entry name" value="NAD(P)-bd_dom_sf"/>
</dbReference>
<dbReference type="AlphaFoldDB" id="A0A4E9D1Q9"/>
<dbReference type="Gene3D" id="3.40.50.720">
    <property type="entry name" value="NAD(P)-binding Rossmann-like Domain"/>
    <property type="match status" value="1"/>
</dbReference>
<accession>A0A4E9D1Q9</accession>
<evidence type="ECO:0000256" key="2">
    <source>
        <dbReference type="ARBA" id="ARBA00022857"/>
    </source>
</evidence>
<dbReference type="Pfam" id="PF05368">
    <property type="entry name" value="NmrA"/>
    <property type="match status" value="1"/>
</dbReference>
<proteinExistence type="inferred from homology"/>
<sequence>MSSQKLIVLLGATGNQGGSVADAFLSEPDWKVRAITRNTKSSKAQALSSNGAQVVQADLDSPSTLTHVFEEATAIFAVSDFWGLYGDPANKSRAKPGQPLNEWAAEHEEQQLRNVIDAASKVPSLERFVLSSLSNAEKWSKGKYTRVYHFDGKARAAKYIPKAHPDLWAKTSIFQAGLFLSNFVLLPLNQPVKVLPTYSVYKRHNANGVAQFITPLNPDTKFPFIAAEEDSGPIVKALITKEPAGNNLIGYREWLTHKEIAQSFTKATGIEALIVRSDGTFPPGFSEEFVDEMRDCFGYFDEFGFEGRDDPTLVHPRDLKSAPKLGTAEDYFKKQDWSQVFGS</sequence>
<dbReference type="GO" id="GO:0005634">
    <property type="term" value="C:nucleus"/>
    <property type="evidence" value="ECO:0007669"/>
    <property type="project" value="TreeGrafter"/>
</dbReference>
<dbReference type="PANTHER" id="PTHR42748:SF26">
    <property type="entry name" value="NMRA-LIKE DOMAIN-CONTAINING PROTEIN"/>
    <property type="match status" value="1"/>
</dbReference>